<gene>
    <name evidence="3" type="ORF">HHU12_26105</name>
</gene>
<keyword evidence="4" id="KW-1185">Reference proteome</keyword>
<evidence type="ECO:0008006" key="5">
    <source>
        <dbReference type="Google" id="ProtNLM"/>
    </source>
</evidence>
<evidence type="ECO:0000256" key="2">
    <source>
        <dbReference type="SAM" id="Phobius"/>
    </source>
</evidence>
<evidence type="ECO:0000313" key="3">
    <source>
        <dbReference type="EMBL" id="NME71467.1"/>
    </source>
</evidence>
<dbReference type="RefSeq" id="WP_169659683.1">
    <property type="nucleotide sequence ID" value="NZ_JABANE010000100.1"/>
</dbReference>
<comment type="caution">
    <text evidence="3">The sequence shown here is derived from an EMBL/GenBank/DDBJ whole genome shotgun (WGS) entry which is preliminary data.</text>
</comment>
<dbReference type="Proteomes" id="UP000576082">
    <property type="component" value="Unassembled WGS sequence"/>
</dbReference>
<reference evidence="3 4" key="1">
    <citation type="submission" date="2020-04" db="EMBL/GenBank/DDBJ databases">
        <title>Flammeovirga sp. SR4, a novel species isolated from seawater.</title>
        <authorList>
            <person name="Wang X."/>
        </authorList>
    </citation>
    <scope>NUCLEOTIDE SEQUENCE [LARGE SCALE GENOMIC DNA]</scope>
    <source>
        <strain evidence="3 4">ATCC 23126</strain>
    </source>
</reference>
<proteinExistence type="predicted"/>
<evidence type="ECO:0000313" key="4">
    <source>
        <dbReference type="Proteomes" id="UP000576082"/>
    </source>
</evidence>
<feature type="coiled-coil region" evidence="1">
    <location>
        <begin position="34"/>
        <end position="61"/>
    </location>
</feature>
<dbReference type="EMBL" id="JABANE010000100">
    <property type="protein sequence ID" value="NME71467.1"/>
    <property type="molecule type" value="Genomic_DNA"/>
</dbReference>
<accession>A0A7X9RZH3</accession>
<evidence type="ECO:0000256" key="1">
    <source>
        <dbReference type="SAM" id="Coils"/>
    </source>
</evidence>
<keyword evidence="2" id="KW-1133">Transmembrane helix</keyword>
<sequence>MDPLIIPLAAIVLPLSIPIIAILSKNGKRSRRDTQKLFKELETLKSENLQLKQRLENIETIVTEPDYDLRKTLKASDDQNHKLLD</sequence>
<name>A0A7X9RZH3_9BACT</name>
<feature type="transmembrane region" description="Helical" evidence="2">
    <location>
        <begin position="6"/>
        <end position="23"/>
    </location>
</feature>
<organism evidence="3 4">
    <name type="scientific">Flammeovirga aprica JL-4</name>
    <dbReference type="NCBI Taxonomy" id="694437"/>
    <lineage>
        <taxon>Bacteria</taxon>
        <taxon>Pseudomonadati</taxon>
        <taxon>Bacteroidota</taxon>
        <taxon>Cytophagia</taxon>
        <taxon>Cytophagales</taxon>
        <taxon>Flammeovirgaceae</taxon>
        <taxon>Flammeovirga</taxon>
    </lineage>
</organism>
<protein>
    <recommendedName>
        <fullName evidence="5">Phage shock protein B</fullName>
    </recommendedName>
</protein>
<keyword evidence="2" id="KW-0812">Transmembrane</keyword>
<keyword evidence="2" id="KW-0472">Membrane</keyword>
<dbReference type="AlphaFoldDB" id="A0A7X9RZH3"/>
<keyword evidence="1" id="KW-0175">Coiled coil</keyword>